<dbReference type="HOGENOM" id="CLU_3213473_0_0_4"/>
<sequence>MFAAARSDLSFRTPPSPVIPVFPAPLAGGRIARRSTARRFTRAG</sequence>
<reference evidence="1" key="1">
    <citation type="submission" date="2009-05" db="EMBL/GenBank/DDBJ databases">
        <authorList>
            <person name="Harkins D.M."/>
            <person name="DeShazer D."/>
            <person name="Woods D.E."/>
            <person name="Brinkac L.M."/>
            <person name="Brown K.A."/>
            <person name="Hung G.C."/>
            <person name="Tuanyok A."/>
            <person name="Zhang B."/>
            <person name="Nierman W.C."/>
        </authorList>
    </citation>
    <scope>NUCLEOTIDE SEQUENCE [LARGE SCALE GENOMIC DNA]</scope>
    <source>
        <strain evidence="1">1710a</strain>
    </source>
</reference>
<dbReference type="EMBL" id="CM000832">
    <property type="protein sequence ID" value="EET07691.1"/>
    <property type="molecule type" value="Genomic_DNA"/>
</dbReference>
<name>A0A0E1W5X0_BURPE</name>
<proteinExistence type="predicted"/>
<gene>
    <name evidence="1" type="ORF">BURPS1710A_1731</name>
</gene>
<dbReference type="Proteomes" id="UP000001812">
    <property type="component" value="Chromosome I"/>
</dbReference>
<evidence type="ECO:0000313" key="1">
    <source>
        <dbReference type="EMBL" id="EET07691.1"/>
    </source>
</evidence>
<accession>A0A0E1W5X0</accession>
<protein>
    <submittedName>
        <fullName evidence="1">Uncharacterized protein</fullName>
    </submittedName>
</protein>
<organism evidence="1">
    <name type="scientific">Burkholderia pseudomallei 1710a</name>
    <dbReference type="NCBI Taxonomy" id="320371"/>
    <lineage>
        <taxon>Bacteria</taxon>
        <taxon>Pseudomonadati</taxon>
        <taxon>Pseudomonadota</taxon>
        <taxon>Betaproteobacteria</taxon>
        <taxon>Burkholderiales</taxon>
        <taxon>Burkholderiaceae</taxon>
        <taxon>Burkholderia</taxon>
        <taxon>pseudomallei group</taxon>
    </lineage>
</organism>
<dbReference type="AlphaFoldDB" id="A0A0E1W5X0"/>